<dbReference type="Pfam" id="PF00221">
    <property type="entry name" value="Lyase_aromatic"/>
    <property type="match status" value="1"/>
</dbReference>
<dbReference type="GO" id="GO:0019557">
    <property type="term" value="P:L-histidine catabolic process to glutamate and formate"/>
    <property type="evidence" value="ECO:0007669"/>
    <property type="project" value="UniProtKB-UniPathway"/>
</dbReference>
<keyword evidence="4" id="KW-0456">Lyase</keyword>
<dbReference type="GO" id="GO:0005737">
    <property type="term" value="C:cytoplasm"/>
    <property type="evidence" value="ECO:0007669"/>
    <property type="project" value="InterPro"/>
</dbReference>
<dbReference type="CDD" id="cd00332">
    <property type="entry name" value="PAL-HAL"/>
    <property type="match status" value="1"/>
</dbReference>
<proteinExistence type="predicted"/>
<keyword evidence="3" id="KW-0369">Histidine metabolism</keyword>
<accession>A0A382BF67</accession>
<name>A0A382BF67_9ZZZZ</name>
<dbReference type="EC" id="4.3.1.3" evidence="2"/>
<dbReference type="InterPro" id="IPR022313">
    <property type="entry name" value="Phe/His_NH3-lyase_AS"/>
</dbReference>
<dbReference type="GO" id="GO:0004397">
    <property type="term" value="F:histidine ammonia-lyase activity"/>
    <property type="evidence" value="ECO:0007669"/>
    <property type="project" value="UniProtKB-EC"/>
</dbReference>
<dbReference type="Gene3D" id="1.20.200.10">
    <property type="entry name" value="Fumarase/aspartase (Central domain)"/>
    <property type="match status" value="1"/>
</dbReference>
<feature type="non-terminal residue" evidence="6">
    <location>
        <position position="486"/>
    </location>
</feature>
<dbReference type="FunFam" id="1.10.275.10:FF:000005">
    <property type="entry name" value="Histidine ammonia-lyase"/>
    <property type="match status" value="1"/>
</dbReference>
<dbReference type="NCBIfam" id="TIGR01225">
    <property type="entry name" value="hutH"/>
    <property type="match status" value="1"/>
</dbReference>
<evidence type="ECO:0000256" key="5">
    <source>
        <dbReference type="ARBA" id="ARBA00049269"/>
    </source>
</evidence>
<comment type="pathway">
    <text evidence="1">Amino-acid degradation; L-histidine degradation into L-glutamate; N-formimidoyl-L-glutamate from L-histidine: step 1/3.</text>
</comment>
<dbReference type="AlphaFoldDB" id="A0A382BF67"/>
<evidence type="ECO:0000256" key="4">
    <source>
        <dbReference type="ARBA" id="ARBA00023239"/>
    </source>
</evidence>
<dbReference type="InterPro" id="IPR024083">
    <property type="entry name" value="Fumarase/histidase_N"/>
</dbReference>
<gene>
    <name evidence="6" type="ORF">METZ01_LOCUS165354</name>
</gene>
<dbReference type="PROSITE" id="PS00488">
    <property type="entry name" value="PAL_HISTIDASE"/>
    <property type="match status" value="1"/>
</dbReference>
<dbReference type="UniPathway" id="UPA00379">
    <property type="reaction ID" value="UER00549"/>
</dbReference>
<sequence>MFTVSGQEYTFEDLKPFVTGPQKVRVTREVKSSIQLSRRVLENKISSGKTIYGVNTGFGALSQQHIDKKDQMQLQLNLVRSHSAGVGKPFEPGVTRAILFLKLINFCQGYSGVRWDVVALLRDFINHDMLPVIPSKGSVGASGDLAPLSHMSLALIGEGEVLFKDRSISSSTAYKKTGLNPLTLMAKEGLALLNGTQVSTALAVNGLIKMQNLLITADLVSAISVEATLSSRNMFNPIIHRLKKHPGQMQSAKNVWNILNKSDIVKSHENCDRVQDPYSFRCIPHVHGACRETFESVRRIIDNEINSVSDNPLVIPGLKGVFNSGHFHAEPVGQAADMLSISAVELGGISERRIYKMMEGENMGVQPFLAGSPGVESGYMIAQITAAALASENKTLAFPASVDSITTENGQEDFVSMAPIAGRKLLSIIDHLENILAIELLVATHLLDLRRPLKSSPLTKKIRDTVRHVIPFNTRDRVLSPEIAKA</sequence>
<dbReference type="InterPro" id="IPR008948">
    <property type="entry name" value="L-Aspartase-like"/>
</dbReference>
<dbReference type="GO" id="GO:0019556">
    <property type="term" value="P:L-histidine catabolic process to glutamate and formamide"/>
    <property type="evidence" value="ECO:0007669"/>
    <property type="project" value="UniProtKB-UniPathway"/>
</dbReference>
<reference evidence="6" key="1">
    <citation type="submission" date="2018-05" db="EMBL/GenBank/DDBJ databases">
        <authorList>
            <person name="Lanie J.A."/>
            <person name="Ng W.-L."/>
            <person name="Kazmierczak K.M."/>
            <person name="Andrzejewski T.M."/>
            <person name="Davidsen T.M."/>
            <person name="Wayne K.J."/>
            <person name="Tettelin H."/>
            <person name="Glass J.I."/>
            <person name="Rusch D."/>
            <person name="Podicherti R."/>
            <person name="Tsui H.-C.T."/>
            <person name="Winkler M.E."/>
        </authorList>
    </citation>
    <scope>NUCLEOTIDE SEQUENCE</scope>
</reference>
<dbReference type="InterPro" id="IPR005921">
    <property type="entry name" value="HutH"/>
</dbReference>
<dbReference type="Gene3D" id="1.10.275.10">
    <property type="entry name" value="Fumarase/aspartase (N-terminal domain)"/>
    <property type="match status" value="1"/>
</dbReference>
<dbReference type="PANTHER" id="PTHR10362">
    <property type="entry name" value="HISTIDINE AMMONIA-LYASE"/>
    <property type="match status" value="1"/>
</dbReference>
<evidence type="ECO:0000256" key="1">
    <source>
        <dbReference type="ARBA" id="ARBA00005113"/>
    </source>
</evidence>
<evidence type="ECO:0000313" key="6">
    <source>
        <dbReference type="EMBL" id="SVB12500.1"/>
    </source>
</evidence>
<evidence type="ECO:0000256" key="2">
    <source>
        <dbReference type="ARBA" id="ARBA00012994"/>
    </source>
</evidence>
<dbReference type="SUPFAM" id="SSF48557">
    <property type="entry name" value="L-aspartase-like"/>
    <property type="match status" value="1"/>
</dbReference>
<evidence type="ECO:0000256" key="3">
    <source>
        <dbReference type="ARBA" id="ARBA00022808"/>
    </source>
</evidence>
<dbReference type="NCBIfam" id="NF006871">
    <property type="entry name" value="PRK09367.1"/>
    <property type="match status" value="1"/>
</dbReference>
<dbReference type="EMBL" id="UINC01029567">
    <property type="protein sequence ID" value="SVB12500.1"/>
    <property type="molecule type" value="Genomic_DNA"/>
</dbReference>
<organism evidence="6">
    <name type="scientific">marine metagenome</name>
    <dbReference type="NCBI Taxonomy" id="408172"/>
    <lineage>
        <taxon>unclassified sequences</taxon>
        <taxon>metagenomes</taxon>
        <taxon>ecological metagenomes</taxon>
    </lineage>
</organism>
<dbReference type="InterPro" id="IPR001106">
    <property type="entry name" value="Aromatic_Lyase"/>
</dbReference>
<comment type="catalytic activity">
    <reaction evidence="5">
        <text>L-histidine = trans-urocanate + NH4(+)</text>
        <dbReference type="Rhea" id="RHEA:21232"/>
        <dbReference type="ChEBI" id="CHEBI:17771"/>
        <dbReference type="ChEBI" id="CHEBI:28938"/>
        <dbReference type="ChEBI" id="CHEBI:57595"/>
        <dbReference type="EC" id="4.3.1.3"/>
    </reaction>
</comment>
<protein>
    <recommendedName>
        <fullName evidence="2">histidine ammonia-lyase</fullName>
        <ecNumber evidence="2">4.3.1.3</ecNumber>
    </recommendedName>
</protein>